<protein>
    <submittedName>
        <fullName evidence="1">Uncharacterized protein</fullName>
    </submittedName>
</protein>
<evidence type="ECO:0000313" key="1">
    <source>
        <dbReference type="EMBL" id="JAH94330.1"/>
    </source>
</evidence>
<proteinExistence type="predicted"/>
<reference evidence="1" key="1">
    <citation type="submission" date="2014-11" db="EMBL/GenBank/DDBJ databases">
        <authorList>
            <person name="Amaro Gonzalez C."/>
        </authorList>
    </citation>
    <scope>NUCLEOTIDE SEQUENCE</scope>
</reference>
<name>A0A0E9WXM6_ANGAN</name>
<accession>A0A0E9WXM6</accession>
<dbReference type="EMBL" id="GBXM01014247">
    <property type="protein sequence ID" value="JAH94330.1"/>
    <property type="molecule type" value="Transcribed_RNA"/>
</dbReference>
<sequence>MYSTALQPNETQTYKAAAAYVRQLGSESIAAWFPAIKQNYKKAVKSTNRGGGCSQSESLFSPFFSSFFPFLG</sequence>
<reference evidence="1" key="2">
    <citation type="journal article" date="2015" name="Fish Shellfish Immunol.">
        <title>Early steps in the European eel (Anguilla anguilla)-Vibrio vulnificus interaction in the gills: Role of the RtxA13 toxin.</title>
        <authorList>
            <person name="Callol A."/>
            <person name="Pajuelo D."/>
            <person name="Ebbesson L."/>
            <person name="Teles M."/>
            <person name="MacKenzie S."/>
            <person name="Amaro C."/>
        </authorList>
    </citation>
    <scope>NUCLEOTIDE SEQUENCE</scope>
</reference>
<dbReference type="AlphaFoldDB" id="A0A0E9WXM6"/>
<organism evidence="1">
    <name type="scientific">Anguilla anguilla</name>
    <name type="common">European freshwater eel</name>
    <name type="synonym">Muraena anguilla</name>
    <dbReference type="NCBI Taxonomy" id="7936"/>
    <lineage>
        <taxon>Eukaryota</taxon>
        <taxon>Metazoa</taxon>
        <taxon>Chordata</taxon>
        <taxon>Craniata</taxon>
        <taxon>Vertebrata</taxon>
        <taxon>Euteleostomi</taxon>
        <taxon>Actinopterygii</taxon>
        <taxon>Neopterygii</taxon>
        <taxon>Teleostei</taxon>
        <taxon>Anguilliformes</taxon>
        <taxon>Anguillidae</taxon>
        <taxon>Anguilla</taxon>
    </lineage>
</organism>